<evidence type="ECO:0000313" key="2">
    <source>
        <dbReference type="EMBL" id="ORD98472.1"/>
    </source>
</evidence>
<dbReference type="VEuPathDB" id="MicrosporidiaDB:A0H76_2992"/>
<dbReference type="AlphaFoldDB" id="A0A1X0QFE9"/>
<accession>A0A1X0QFE9</accession>
<proteinExistence type="predicted"/>
<organism evidence="2 3">
    <name type="scientific">Hepatospora eriocheir</name>
    <dbReference type="NCBI Taxonomy" id="1081669"/>
    <lineage>
        <taxon>Eukaryota</taxon>
        <taxon>Fungi</taxon>
        <taxon>Fungi incertae sedis</taxon>
        <taxon>Microsporidia</taxon>
        <taxon>Hepatosporidae</taxon>
        <taxon>Hepatospora</taxon>
    </lineage>
</organism>
<name>A0A1X0QFE9_9MICR</name>
<comment type="caution">
    <text evidence="2">The sequence shown here is derived from an EMBL/GenBank/DDBJ whole genome shotgun (WGS) entry which is preliminary data.</text>
</comment>
<feature type="signal peptide" evidence="1">
    <location>
        <begin position="1"/>
        <end position="15"/>
    </location>
</feature>
<gene>
    <name evidence="2" type="ORF">A0H76_2992</name>
</gene>
<keyword evidence="1" id="KW-0732">Signal</keyword>
<protein>
    <submittedName>
        <fullName evidence="2">Uncharacterized protein</fullName>
    </submittedName>
</protein>
<dbReference type="VEuPathDB" id="MicrosporidiaDB:HERIO_819"/>
<dbReference type="EMBL" id="LTAI01000654">
    <property type="protein sequence ID" value="ORD98472.1"/>
    <property type="molecule type" value="Genomic_DNA"/>
</dbReference>
<evidence type="ECO:0000256" key="1">
    <source>
        <dbReference type="SAM" id="SignalP"/>
    </source>
</evidence>
<dbReference type="Proteomes" id="UP000192501">
    <property type="component" value="Unassembled WGS sequence"/>
</dbReference>
<feature type="chain" id="PRO_5012394142" evidence="1">
    <location>
        <begin position="16"/>
        <end position="66"/>
    </location>
</feature>
<evidence type="ECO:0000313" key="3">
    <source>
        <dbReference type="Proteomes" id="UP000192501"/>
    </source>
</evidence>
<feature type="non-terminal residue" evidence="2">
    <location>
        <position position="66"/>
    </location>
</feature>
<sequence>MVIIKIFSIMKIVCAQLFQLTVKENGVEYILGFDEKGEYKFAPKDNLKMLGLYTNFFFQEHNGLLW</sequence>
<reference evidence="2 3" key="1">
    <citation type="journal article" date="2017" name="Environ. Microbiol.">
        <title>Decay of the glycolytic pathway and adaptation to intranuclear parasitism within Enterocytozoonidae microsporidia.</title>
        <authorList>
            <person name="Wiredu Boakye D."/>
            <person name="Jaroenlak P."/>
            <person name="Prachumwat A."/>
            <person name="Williams T.A."/>
            <person name="Bateman K.S."/>
            <person name="Itsathitphaisarn O."/>
            <person name="Sritunyalucksana K."/>
            <person name="Paszkiewicz K.H."/>
            <person name="Moore K.A."/>
            <person name="Stentiford G.D."/>
            <person name="Williams B.A."/>
        </authorList>
    </citation>
    <scope>NUCLEOTIDE SEQUENCE [LARGE SCALE GENOMIC DNA]</scope>
    <source>
        <strain evidence="3">canceri</strain>
    </source>
</reference>